<dbReference type="InterPro" id="IPR036396">
    <property type="entry name" value="Cyt_P450_sf"/>
</dbReference>
<keyword evidence="9" id="KW-1185">Reference proteome</keyword>
<protein>
    <submittedName>
        <fullName evidence="8">Erythromycin C-12 hydroxylase</fullName>
        <ecNumber evidence="8">1.14.13.154</ecNumber>
    </submittedName>
</protein>
<keyword evidence="5 7" id="KW-0408">Iron</keyword>
<dbReference type="KEGG" id="strr:EKD16_06300"/>
<evidence type="ECO:0000256" key="4">
    <source>
        <dbReference type="ARBA" id="ARBA00023002"/>
    </source>
</evidence>
<evidence type="ECO:0000313" key="9">
    <source>
        <dbReference type="Proteomes" id="UP000292235"/>
    </source>
</evidence>
<gene>
    <name evidence="8" type="primary">eryK</name>
    <name evidence="8" type="ORF">EKD16_06300</name>
</gene>
<evidence type="ECO:0000256" key="1">
    <source>
        <dbReference type="ARBA" id="ARBA00010617"/>
    </source>
</evidence>
<dbReference type="Gene3D" id="1.10.630.10">
    <property type="entry name" value="Cytochrome P450"/>
    <property type="match status" value="1"/>
</dbReference>
<dbReference type="FunFam" id="1.10.630.10:FF:000018">
    <property type="entry name" value="Cytochrome P450 monooxygenase"/>
    <property type="match status" value="1"/>
</dbReference>
<keyword evidence="6 7" id="KW-0503">Monooxygenase</keyword>
<name>A0A4P6PXW7_9ACTN</name>
<dbReference type="GO" id="GO:0005506">
    <property type="term" value="F:iron ion binding"/>
    <property type="evidence" value="ECO:0007669"/>
    <property type="project" value="InterPro"/>
</dbReference>
<dbReference type="InterPro" id="IPR001128">
    <property type="entry name" value="Cyt_P450"/>
</dbReference>
<evidence type="ECO:0000256" key="5">
    <source>
        <dbReference type="ARBA" id="ARBA00023004"/>
    </source>
</evidence>
<evidence type="ECO:0000256" key="6">
    <source>
        <dbReference type="ARBA" id="ARBA00023033"/>
    </source>
</evidence>
<dbReference type="GO" id="GO:0016705">
    <property type="term" value="F:oxidoreductase activity, acting on paired donors, with incorporation or reduction of molecular oxygen"/>
    <property type="evidence" value="ECO:0007669"/>
    <property type="project" value="InterPro"/>
</dbReference>
<sequence>MTSIADDWGVHEAQFWLRGQAPEAPVSYDPEAGIWCVYGYQEVQHVLANPATFSSNTQRVIPQEMLEGQEDFSEGNLIQMDAPEHKKLRGLISHAFTPKVVADLEPRIAELTGELLDAVDGHRMELVEDLAYPLPVIVIAELLGVPSSDREKFREWGSALMESTQEFSFADPSEDQRQQLQEAMQKVSKLSDYLREHVEDRRRNPREDLITKLVQAEVDGEHLSDDEAVNFSNVLLIAGHITTTMLLGNSILALDTNPEWFARVRADRSMVPRAIEEALRYYSPFAGTARATTAETELGGERIPADALVVTFLGVANRDPKYFTDPDIFDPTRDPNPHLAFGRGAHFCIGAPLARLEGRVALNILLDRFPNLRRDPDRLPKFLPSLSMTGVKELPLVF</sequence>
<dbReference type="InterPro" id="IPR002397">
    <property type="entry name" value="Cyt_P450_B"/>
</dbReference>
<dbReference type="PANTHER" id="PTHR46696">
    <property type="entry name" value="P450, PUTATIVE (EUROFUNG)-RELATED"/>
    <property type="match status" value="1"/>
</dbReference>
<dbReference type="Proteomes" id="UP000292235">
    <property type="component" value="Chromosome"/>
</dbReference>
<reference evidence="8 9" key="1">
    <citation type="submission" date="2019-02" db="EMBL/GenBank/DDBJ databases">
        <authorList>
            <person name="Khodamoradi S."/>
            <person name="Hahnke R.L."/>
            <person name="Kaempfer P."/>
            <person name="Schumann P."/>
            <person name="Rohde M."/>
            <person name="Steinert M."/>
            <person name="Luzhetskyy A."/>
            <person name="Wink J."/>
            <person name="Ruckert C."/>
        </authorList>
    </citation>
    <scope>NUCLEOTIDE SEQUENCE [LARGE SCALE GENOMIC DNA]</scope>
    <source>
        <strain evidence="8 9">M2</strain>
    </source>
</reference>
<proteinExistence type="inferred from homology"/>
<keyword evidence="4 7" id="KW-0560">Oxidoreductase</keyword>
<dbReference type="GO" id="GO:0020037">
    <property type="term" value="F:heme binding"/>
    <property type="evidence" value="ECO:0007669"/>
    <property type="project" value="InterPro"/>
</dbReference>
<dbReference type="PROSITE" id="PS00086">
    <property type="entry name" value="CYTOCHROME_P450"/>
    <property type="match status" value="1"/>
</dbReference>
<keyword evidence="3 7" id="KW-0479">Metal-binding</keyword>
<dbReference type="CDD" id="cd11032">
    <property type="entry name" value="P450_EryK-like"/>
    <property type="match status" value="1"/>
</dbReference>
<dbReference type="SUPFAM" id="SSF48264">
    <property type="entry name" value="Cytochrome P450"/>
    <property type="match status" value="1"/>
</dbReference>
<evidence type="ECO:0000256" key="3">
    <source>
        <dbReference type="ARBA" id="ARBA00022723"/>
    </source>
</evidence>
<dbReference type="InterPro" id="IPR017972">
    <property type="entry name" value="Cyt_P450_CS"/>
</dbReference>
<organism evidence="8 9">
    <name type="scientific">Streptomonospora litoralis</name>
    <dbReference type="NCBI Taxonomy" id="2498135"/>
    <lineage>
        <taxon>Bacteria</taxon>
        <taxon>Bacillati</taxon>
        <taxon>Actinomycetota</taxon>
        <taxon>Actinomycetes</taxon>
        <taxon>Streptosporangiales</taxon>
        <taxon>Nocardiopsidaceae</taxon>
        <taxon>Streptomonospora</taxon>
    </lineage>
</organism>
<dbReference type="EMBL" id="CP036455">
    <property type="protein sequence ID" value="QBI53058.1"/>
    <property type="molecule type" value="Genomic_DNA"/>
</dbReference>
<evidence type="ECO:0000313" key="8">
    <source>
        <dbReference type="EMBL" id="QBI53058.1"/>
    </source>
</evidence>
<evidence type="ECO:0000256" key="2">
    <source>
        <dbReference type="ARBA" id="ARBA00022617"/>
    </source>
</evidence>
<evidence type="ECO:0000256" key="7">
    <source>
        <dbReference type="RuleBase" id="RU000461"/>
    </source>
</evidence>
<comment type="similarity">
    <text evidence="1 7">Belongs to the cytochrome P450 family.</text>
</comment>
<dbReference type="AlphaFoldDB" id="A0A4P6PXW7"/>
<accession>A0A4P6PXW7</accession>
<dbReference type="PANTHER" id="PTHR46696:SF1">
    <property type="entry name" value="CYTOCHROME P450 YJIB-RELATED"/>
    <property type="match status" value="1"/>
</dbReference>
<dbReference type="Pfam" id="PF00067">
    <property type="entry name" value="p450"/>
    <property type="match status" value="1"/>
</dbReference>
<keyword evidence="2 7" id="KW-0349">Heme</keyword>
<dbReference type="PRINTS" id="PR00359">
    <property type="entry name" value="BP450"/>
</dbReference>
<dbReference type="RefSeq" id="WP_165498505.1">
    <property type="nucleotide sequence ID" value="NZ_CP036455.1"/>
</dbReference>
<dbReference type="GO" id="GO:0004497">
    <property type="term" value="F:monooxygenase activity"/>
    <property type="evidence" value="ECO:0007669"/>
    <property type="project" value="UniProtKB-KW"/>
</dbReference>
<dbReference type="EC" id="1.14.13.154" evidence="8"/>